<gene>
    <name evidence="2" type="ORF">UFOVP1113_6</name>
    <name evidence="4" type="ORF">UFOVP1563_48</name>
    <name evidence="3" type="ORF">UFOVP1627_30</name>
</gene>
<evidence type="ECO:0000313" key="2">
    <source>
        <dbReference type="EMBL" id="CAB4184438.1"/>
    </source>
</evidence>
<feature type="region of interest" description="Disordered" evidence="1">
    <location>
        <begin position="1"/>
        <end position="24"/>
    </location>
</feature>
<proteinExistence type="predicted"/>
<dbReference type="EMBL" id="LR797484">
    <property type="protein sequence ID" value="CAB4219770.1"/>
    <property type="molecule type" value="Genomic_DNA"/>
</dbReference>
<name>A0A6J7XI07_9CAUD</name>
<protein>
    <submittedName>
        <fullName evidence="4">Uncharacterized protein</fullName>
    </submittedName>
</protein>
<evidence type="ECO:0000313" key="3">
    <source>
        <dbReference type="EMBL" id="CAB4219770.1"/>
    </source>
</evidence>
<dbReference type="EMBL" id="LR797072">
    <property type="protein sequence ID" value="CAB4184438.1"/>
    <property type="molecule type" value="Genomic_DNA"/>
</dbReference>
<dbReference type="EMBL" id="LR798404">
    <property type="protein sequence ID" value="CAB5230028.1"/>
    <property type="molecule type" value="Genomic_DNA"/>
</dbReference>
<reference evidence="4" key="1">
    <citation type="submission" date="2020-05" db="EMBL/GenBank/DDBJ databases">
        <authorList>
            <person name="Chiriac C."/>
            <person name="Salcher M."/>
            <person name="Ghai R."/>
            <person name="Kavagutti S V."/>
        </authorList>
    </citation>
    <scope>NUCLEOTIDE SEQUENCE</scope>
</reference>
<accession>A0A6J7XI07</accession>
<organism evidence="4">
    <name type="scientific">uncultured Caudovirales phage</name>
    <dbReference type="NCBI Taxonomy" id="2100421"/>
    <lineage>
        <taxon>Viruses</taxon>
        <taxon>Duplodnaviria</taxon>
        <taxon>Heunggongvirae</taxon>
        <taxon>Uroviricota</taxon>
        <taxon>Caudoviricetes</taxon>
        <taxon>Peduoviridae</taxon>
        <taxon>Maltschvirus</taxon>
        <taxon>Maltschvirus maltsch</taxon>
    </lineage>
</organism>
<evidence type="ECO:0000313" key="4">
    <source>
        <dbReference type="EMBL" id="CAB5230028.1"/>
    </source>
</evidence>
<evidence type="ECO:0000256" key="1">
    <source>
        <dbReference type="SAM" id="MobiDB-lite"/>
    </source>
</evidence>
<sequence length="157" mass="17481">MATDINYGPTNAIRQQKGMGPEAPDKSVTDILRDYFNNGNTQEPNFPTFLTKIVMVLRDENKRLAKVGNTLFLLNNMGDGIVEVHTVTSENPNGFSKSLQGLAKLLKAQGLKKMVTYADRPAYVEIAKRTGMPWKISQTTRVVGEQAKPSYSFELEL</sequence>